<dbReference type="AlphaFoldDB" id="A0A2U3KV44"/>
<accession>A0A2U3KV44</accession>
<protein>
    <submittedName>
        <fullName evidence="2">Uncharacterized protein</fullName>
    </submittedName>
</protein>
<name>A0A2U3KV44_9BACT</name>
<evidence type="ECO:0000313" key="3">
    <source>
        <dbReference type="Proteomes" id="UP000238701"/>
    </source>
</evidence>
<dbReference type="Proteomes" id="UP000238701">
    <property type="component" value="Unassembled WGS sequence"/>
</dbReference>
<evidence type="ECO:0000313" key="2">
    <source>
        <dbReference type="EMBL" id="SPF43553.1"/>
    </source>
</evidence>
<dbReference type="EMBL" id="OMOD01000144">
    <property type="protein sequence ID" value="SPF43553.1"/>
    <property type="molecule type" value="Genomic_DNA"/>
</dbReference>
<sequence length="55" mass="5544">MNPNCGATGDTDAGDQNDKQSSGDATSGADEKVDASLIQAHAEQYGADGGPKRGY</sequence>
<proteinExistence type="predicted"/>
<organism evidence="2 3">
    <name type="scientific">Candidatus Sulfotelmatobacter kueseliae</name>
    <dbReference type="NCBI Taxonomy" id="2042962"/>
    <lineage>
        <taxon>Bacteria</taxon>
        <taxon>Pseudomonadati</taxon>
        <taxon>Acidobacteriota</taxon>
        <taxon>Terriglobia</taxon>
        <taxon>Terriglobales</taxon>
        <taxon>Candidatus Korobacteraceae</taxon>
        <taxon>Candidatus Sulfotelmatobacter</taxon>
    </lineage>
</organism>
<evidence type="ECO:0000256" key="1">
    <source>
        <dbReference type="SAM" id="MobiDB-lite"/>
    </source>
</evidence>
<reference evidence="3" key="1">
    <citation type="submission" date="2018-02" db="EMBL/GenBank/DDBJ databases">
        <authorList>
            <person name="Hausmann B."/>
        </authorList>
    </citation>
    <scope>NUCLEOTIDE SEQUENCE [LARGE SCALE GENOMIC DNA]</scope>
    <source>
        <strain evidence="3">Peat soil MAG SbA1</strain>
    </source>
</reference>
<feature type="region of interest" description="Disordered" evidence="1">
    <location>
        <begin position="1"/>
        <end position="55"/>
    </location>
</feature>
<gene>
    <name evidence="2" type="ORF">SBA1_50005</name>
</gene>